<dbReference type="SUPFAM" id="SSF52799">
    <property type="entry name" value="(Phosphotyrosine protein) phosphatases II"/>
    <property type="match status" value="1"/>
</dbReference>
<accession>A0ABM8P2Z5</accession>
<evidence type="ECO:0008006" key="3">
    <source>
        <dbReference type="Google" id="ProtNLM"/>
    </source>
</evidence>
<gene>
    <name evidence="1" type="ORF">LMG28140_05537</name>
</gene>
<sequence length="183" mass="20988">MHNFLESTTICGLRNLSDPAGHTHVLSLIDPEWTEPTEFATWQADRWRLLRFHDDIEQRDQRVSPTREHVAEILAFGKQASEDPASRLFIHCLSGKSRSTAAAVLIWSQAFPQHDEQYIMGHLLRVRPQAWPNLLMIQYGDELLGRDGKLVSAAHELYKQGLIADPDWARTLERLGRTAEIIR</sequence>
<proteinExistence type="predicted"/>
<evidence type="ECO:0000313" key="2">
    <source>
        <dbReference type="Proteomes" id="UP000598032"/>
    </source>
</evidence>
<dbReference type="PROSITE" id="PS00383">
    <property type="entry name" value="TYR_PHOSPHATASE_1"/>
    <property type="match status" value="1"/>
</dbReference>
<dbReference type="Gene3D" id="3.90.190.10">
    <property type="entry name" value="Protein tyrosine phosphatase superfamily"/>
    <property type="match status" value="1"/>
</dbReference>
<dbReference type="RefSeq" id="WP_201645448.1">
    <property type="nucleotide sequence ID" value="NZ_CAJHCP010000014.1"/>
</dbReference>
<name>A0ABM8P2Z5_9BURK</name>
<evidence type="ECO:0000313" key="1">
    <source>
        <dbReference type="EMBL" id="CAD6554806.1"/>
    </source>
</evidence>
<dbReference type="EMBL" id="CAJHCP010000014">
    <property type="protein sequence ID" value="CAD6554806.1"/>
    <property type="molecule type" value="Genomic_DNA"/>
</dbReference>
<organism evidence="1 2">
    <name type="scientific">Paraburkholderia metrosideri</name>
    <dbReference type="NCBI Taxonomy" id="580937"/>
    <lineage>
        <taxon>Bacteria</taxon>
        <taxon>Pseudomonadati</taxon>
        <taxon>Pseudomonadota</taxon>
        <taxon>Betaproteobacteria</taxon>
        <taxon>Burkholderiales</taxon>
        <taxon>Burkholderiaceae</taxon>
        <taxon>Paraburkholderia</taxon>
    </lineage>
</organism>
<protein>
    <recommendedName>
        <fullName evidence="3">Protein tyrosine phosphatase</fullName>
    </recommendedName>
</protein>
<dbReference type="InterPro" id="IPR016130">
    <property type="entry name" value="Tyr_Pase_AS"/>
</dbReference>
<keyword evidence="2" id="KW-1185">Reference proteome</keyword>
<dbReference type="InterPro" id="IPR029021">
    <property type="entry name" value="Prot-tyrosine_phosphatase-like"/>
</dbReference>
<comment type="caution">
    <text evidence="1">The sequence shown here is derived from an EMBL/GenBank/DDBJ whole genome shotgun (WGS) entry which is preliminary data.</text>
</comment>
<reference evidence="1 2" key="1">
    <citation type="submission" date="2020-10" db="EMBL/GenBank/DDBJ databases">
        <authorList>
            <person name="Peeters C."/>
        </authorList>
    </citation>
    <scope>NUCLEOTIDE SEQUENCE [LARGE SCALE GENOMIC DNA]</scope>
    <source>
        <strain evidence="1 2">LMG 28140</strain>
    </source>
</reference>
<dbReference type="Proteomes" id="UP000598032">
    <property type="component" value="Unassembled WGS sequence"/>
</dbReference>